<evidence type="ECO:0000313" key="3">
    <source>
        <dbReference type="Proteomes" id="UP001206067"/>
    </source>
</evidence>
<protein>
    <submittedName>
        <fullName evidence="2">Uncharacterized protein</fullName>
    </submittedName>
</protein>
<name>A0ABT1XRU3_9SPHN</name>
<dbReference type="Proteomes" id="UP001206067">
    <property type="component" value="Unassembled WGS sequence"/>
</dbReference>
<dbReference type="RefSeq" id="WP_257596182.1">
    <property type="nucleotide sequence ID" value="NZ_JANKHH010000005.1"/>
</dbReference>
<gene>
    <name evidence="2" type="ORF">NSO95_10520</name>
</gene>
<comment type="caution">
    <text evidence="2">The sequence shown here is derived from an EMBL/GenBank/DDBJ whole genome shotgun (WGS) entry which is preliminary data.</text>
</comment>
<keyword evidence="3" id="KW-1185">Reference proteome</keyword>
<organism evidence="2 3">
    <name type="scientific">Parerythrobacter lacustris</name>
    <dbReference type="NCBI Taxonomy" id="2969984"/>
    <lineage>
        <taxon>Bacteria</taxon>
        <taxon>Pseudomonadati</taxon>
        <taxon>Pseudomonadota</taxon>
        <taxon>Alphaproteobacteria</taxon>
        <taxon>Sphingomonadales</taxon>
        <taxon>Erythrobacteraceae</taxon>
        <taxon>Parerythrobacter</taxon>
    </lineage>
</organism>
<feature type="region of interest" description="Disordered" evidence="1">
    <location>
        <begin position="85"/>
        <end position="105"/>
    </location>
</feature>
<evidence type="ECO:0000256" key="1">
    <source>
        <dbReference type="SAM" id="MobiDB-lite"/>
    </source>
</evidence>
<reference evidence="2 3" key="1">
    <citation type="submission" date="2022-08" db="EMBL/GenBank/DDBJ databases">
        <title>Polyphasic taxonomy analysis of Qipengyuania sp.RS5-5.</title>
        <authorList>
            <person name="Xamxidin M."/>
            <person name="Wu M."/>
        </authorList>
    </citation>
    <scope>NUCLEOTIDE SEQUENCE [LARGE SCALE GENOMIC DNA]</scope>
    <source>
        <strain evidence="2 3">RS5-5</strain>
    </source>
</reference>
<dbReference type="EMBL" id="JANKHH010000005">
    <property type="protein sequence ID" value="MCR2834379.1"/>
    <property type="molecule type" value="Genomic_DNA"/>
</dbReference>
<sequence length="105" mass="11207">MKEGTPIDNGLASLPERQDLHPLEWADLVARFAAARELRSAWRRTAQRDAGSFARFANRGVAPVNAKASPVNHADLVDGKADAAKTVSTAMPEMGGAGPGDRELR</sequence>
<evidence type="ECO:0000313" key="2">
    <source>
        <dbReference type="EMBL" id="MCR2834379.1"/>
    </source>
</evidence>
<proteinExistence type="predicted"/>
<accession>A0ABT1XRU3</accession>